<dbReference type="Pfam" id="PF00391">
    <property type="entry name" value="PEP-utilizers"/>
    <property type="match status" value="1"/>
</dbReference>
<protein>
    <recommendedName>
        <fullName evidence="4">Pyruvate, phosphate dikinase</fullName>
        <ecNumber evidence="3">2.7.9.1</ecNumber>
    </recommendedName>
    <alternativeName>
        <fullName evidence="11">Pyruvate, orthophosphate dikinase</fullName>
    </alternativeName>
</protein>
<accession>A0ABS4CIW3</accession>
<dbReference type="GO" id="GO:0050242">
    <property type="term" value="F:pyruvate, phosphate dikinase activity"/>
    <property type="evidence" value="ECO:0007669"/>
    <property type="project" value="UniProtKB-EC"/>
</dbReference>
<dbReference type="InterPro" id="IPR008279">
    <property type="entry name" value="PEP-util_enz_mobile_dom"/>
</dbReference>
<feature type="domain" description="Pyruvate phosphate dikinase AMP/ATP-binding" evidence="13">
    <location>
        <begin position="301"/>
        <end position="349"/>
    </location>
</feature>
<evidence type="ECO:0000259" key="12">
    <source>
        <dbReference type="Pfam" id="PF00391"/>
    </source>
</evidence>
<evidence type="ECO:0000259" key="14">
    <source>
        <dbReference type="Pfam" id="PF02896"/>
    </source>
</evidence>
<evidence type="ECO:0000256" key="5">
    <source>
        <dbReference type="ARBA" id="ARBA00022679"/>
    </source>
</evidence>
<feature type="domain" description="PEP-utilising enzyme mobile" evidence="12">
    <location>
        <begin position="420"/>
        <end position="501"/>
    </location>
</feature>
<evidence type="ECO:0000256" key="6">
    <source>
        <dbReference type="ARBA" id="ARBA00022723"/>
    </source>
</evidence>
<dbReference type="Pfam" id="PF01326">
    <property type="entry name" value="PPDK_N"/>
    <property type="match status" value="2"/>
</dbReference>
<dbReference type="RefSeq" id="WP_209556678.1">
    <property type="nucleotide sequence ID" value="NZ_JAEDXU010000002.1"/>
</dbReference>
<evidence type="ECO:0000256" key="7">
    <source>
        <dbReference type="ARBA" id="ARBA00022741"/>
    </source>
</evidence>
<organism evidence="15 16">
    <name type="scientific">Enterococcus larvae</name>
    <dbReference type="NCBI Taxonomy" id="2794352"/>
    <lineage>
        <taxon>Bacteria</taxon>
        <taxon>Bacillati</taxon>
        <taxon>Bacillota</taxon>
        <taxon>Bacilli</taxon>
        <taxon>Lactobacillales</taxon>
        <taxon>Enterococcaceae</taxon>
        <taxon>Enterococcus</taxon>
    </lineage>
</organism>
<feature type="domain" description="PEP-utilising enzyme C-terminal" evidence="14">
    <location>
        <begin position="516"/>
        <end position="865"/>
    </location>
</feature>
<dbReference type="Pfam" id="PF02896">
    <property type="entry name" value="PEP-utilizers_C"/>
    <property type="match status" value="1"/>
</dbReference>
<evidence type="ECO:0000313" key="16">
    <source>
        <dbReference type="Proteomes" id="UP000673375"/>
    </source>
</evidence>
<dbReference type="Gene3D" id="3.50.30.10">
    <property type="entry name" value="Phosphohistidine domain"/>
    <property type="match status" value="1"/>
</dbReference>
<dbReference type="PANTHER" id="PTHR22931">
    <property type="entry name" value="PHOSPHOENOLPYRUVATE DIKINASE-RELATED"/>
    <property type="match status" value="1"/>
</dbReference>
<dbReference type="EC" id="2.7.9.1" evidence="3"/>
<name>A0ABS4CIW3_9ENTE</name>
<evidence type="ECO:0000256" key="2">
    <source>
        <dbReference type="ARBA" id="ARBA00007837"/>
    </source>
</evidence>
<comment type="similarity">
    <text evidence="2">Belongs to the PEP-utilizing enzyme family.</text>
</comment>
<keyword evidence="8" id="KW-0418">Kinase</keyword>
<comment type="caution">
    <text evidence="15">The sequence shown here is derived from an EMBL/GenBank/DDBJ whole genome shotgun (WGS) entry which is preliminary data.</text>
</comment>
<evidence type="ECO:0000256" key="4">
    <source>
        <dbReference type="ARBA" id="ARBA00020138"/>
    </source>
</evidence>
<sequence length="869" mass="96634">MNFVYEFSQGSKEQTALLGGKGANLAEMTALGLPVPNGFTLTTEACIDYLAGKDSLQEELKNDIQNHIKALEKKTNKGFGSTSQPLLVSVRSGSKFSMPGMMDTILNLGLNDETVKALADKTANGRFAYDCYRRLLQMFGDVVCGIDKSRFEDQLTFYKNKRNYQEDTEMKEEDWHYLVDVYKGIYQEVLHRPFPQNPVEQLFQAVEAVFRSWNNKRAVTYRRLHQIPDDLGTAVNIQEMVFGNAGFESGTGVAFTRNPSTGEKGIFGEFLLNAQGEDVVAGIRTPQPIAGLKQSMPEVYQEFERISSSLEAHYKDMQDIEFTIEDQRLYILQTRNGKRTAKASFKICIDMVAEGILSRKEALQRITPSMVTQLLHPVFDPAELAAAVSIAKGLPASPGAASGAIYFTAESAKAATLRGEKVILVRQETSPEDIEGMVVSEGIVTSRGGMTSHAAVVARGMGVCCVAGCETLQVDEFLEQIICGEHVFKAGDILSVDGTTGQLYRGTISKREGNEQELLQEVLGWGKEINELKVFANAETPEDIKTALNLGADGIGLARTEHMFFGEERISEMRKMILAKDKRGLKEPLEKLKTYQKQDFKEIFQLMEGRPCTVRLLDPPLHEFLPRTGKEIEELAAATGRMPAQIRKRMDELEEQNPMLGHRGCRLAVSLPEIYEMQVKAIVETALAVNREQDFTTIPEIMIPLISTKEEMALLREHLDQVIQEVLNSEALEYKIGTMIETPRACLIADGIAEYADFFSFGTNDLTQLTFGFSRDDSGKFLGEYIEQDLLKADPFQHLDEEGVGQLIEMAVANIHKTSKGSKIGVCGEVGGDPQSIRFLRKLPIDYVSCSPYRIPAAILTIAQESKFE</sequence>
<dbReference type="InterPro" id="IPR002192">
    <property type="entry name" value="PPDK_AMP/ATP-bd"/>
</dbReference>
<dbReference type="InterPro" id="IPR036637">
    <property type="entry name" value="Phosphohistidine_dom_sf"/>
</dbReference>
<evidence type="ECO:0000256" key="10">
    <source>
        <dbReference type="ARBA" id="ARBA00022842"/>
    </source>
</evidence>
<dbReference type="Gene3D" id="1.20.80.30">
    <property type="match status" value="1"/>
</dbReference>
<reference evidence="15 16" key="1">
    <citation type="submission" date="2020-12" db="EMBL/GenBank/DDBJ databases">
        <title>Vagococcus allomyrinae sp. nov. and Enterococcus lavae sp. nov., isolated from the larvae of Allomyrina dichotoma.</title>
        <authorList>
            <person name="Lee S.D."/>
        </authorList>
    </citation>
    <scope>NUCLEOTIDE SEQUENCE [LARGE SCALE GENOMIC DNA]</scope>
    <source>
        <strain evidence="15 16">BWM-S5</strain>
    </source>
</reference>
<feature type="domain" description="Pyruvate phosphate dikinase AMP/ATP-binding" evidence="13">
    <location>
        <begin position="57"/>
        <end position="291"/>
    </location>
</feature>
<proteinExistence type="inferred from homology"/>
<keyword evidence="7" id="KW-0547">Nucleotide-binding</keyword>
<evidence type="ECO:0000256" key="9">
    <source>
        <dbReference type="ARBA" id="ARBA00022840"/>
    </source>
</evidence>
<dbReference type="InterPro" id="IPR010121">
    <property type="entry name" value="Pyruvate_phosphate_dikinase"/>
</dbReference>
<dbReference type="PANTHER" id="PTHR22931:SF9">
    <property type="entry name" value="PYRUVATE, PHOSPHATE DIKINASE 1, CHLOROPLASTIC"/>
    <property type="match status" value="1"/>
</dbReference>
<dbReference type="NCBIfam" id="TIGR01828">
    <property type="entry name" value="pyru_phos_dikin"/>
    <property type="match status" value="1"/>
</dbReference>
<keyword evidence="6" id="KW-0479">Metal-binding</keyword>
<dbReference type="Gene3D" id="3.30.470.20">
    <property type="entry name" value="ATP-grasp fold, B domain"/>
    <property type="match status" value="1"/>
</dbReference>
<dbReference type="PROSITE" id="PS00370">
    <property type="entry name" value="PEP_ENZYMES_PHOS_SITE"/>
    <property type="match status" value="1"/>
</dbReference>
<dbReference type="Gene3D" id="3.30.1490.20">
    <property type="entry name" value="ATP-grasp fold, A domain"/>
    <property type="match status" value="1"/>
</dbReference>
<gene>
    <name evidence="15" type="primary">ppdK</name>
    <name evidence="15" type="ORF">I6N96_06255</name>
</gene>
<dbReference type="InterPro" id="IPR023151">
    <property type="entry name" value="PEP_util_CS"/>
</dbReference>
<dbReference type="Proteomes" id="UP000673375">
    <property type="component" value="Unassembled WGS sequence"/>
</dbReference>
<evidence type="ECO:0000256" key="1">
    <source>
        <dbReference type="ARBA" id="ARBA00001946"/>
    </source>
</evidence>
<dbReference type="PROSITE" id="PS00742">
    <property type="entry name" value="PEP_ENZYMES_2"/>
    <property type="match status" value="1"/>
</dbReference>
<dbReference type="NCBIfam" id="NF004531">
    <property type="entry name" value="PRK05878.1"/>
    <property type="match status" value="1"/>
</dbReference>
<keyword evidence="16" id="KW-1185">Reference proteome</keyword>
<dbReference type="Gene3D" id="1.10.189.10">
    <property type="entry name" value="Pyruvate Phosphate Dikinase, domain 2"/>
    <property type="match status" value="1"/>
</dbReference>
<dbReference type="SUPFAM" id="SSF52009">
    <property type="entry name" value="Phosphohistidine domain"/>
    <property type="match status" value="1"/>
</dbReference>
<dbReference type="InterPro" id="IPR013815">
    <property type="entry name" value="ATP_grasp_subdomain_1"/>
</dbReference>
<dbReference type="InterPro" id="IPR018274">
    <property type="entry name" value="PEP_util_AS"/>
</dbReference>
<evidence type="ECO:0000256" key="8">
    <source>
        <dbReference type="ARBA" id="ARBA00022777"/>
    </source>
</evidence>
<keyword evidence="5 15" id="KW-0808">Transferase</keyword>
<dbReference type="InterPro" id="IPR040442">
    <property type="entry name" value="Pyrv_kinase-like_dom_sf"/>
</dbReference>
<dbReference type="EMBL" id="JAEDXU010000002">
    <property type="protein sequence ID" value="MBP1045877.1"/>
    <property type="molecule type" value="Genomic_DNA"/>
</dbReference>
<keyword evidence="9" id="KW-0067">ATP-binding</keyword>
<evidence type="ECO:0000256" key="3">
    <source>
        <dbReference type="ARBA" id="ARBA00011994"/>
    </source>
</evidence>
<dbReference type="Gene3D" id="3.20.20.60">
    <property type="entry name" value="Phosphoenolpyruvate-binding domains"/>
    <property type="match status" value="1"/>
</dbReference>
<keyword evidence="15" id="KW-0670">Pyruvate</keyword>
<evidence type="ECO:0000259" key="13">
    <source>
        <dbReference type="Pfam" id="PF01326"/>
    </source>
</evidence>
<dbReference type="SUPFAM" id="SSF56059">
    <property type="entry name" value="Glutathione synthetase ATP-binding domain-like"/>
    <property type="match status" value="1"/>
</dbReference>
<comment type="cofactor">
    <cofactor evidence="1">
        <name>Mg(2+)</name>
        <dbReference type="ChEBI" id="CHEBI:18420"/>
    </cofactor>
</comment>
<dbReference type="InterPro" id="IPR000121">
    <property type="entry name" value="PEP_util_C"/>
</dbReference>
<evidence type="ECO:0000313" key="15">
    <source>
        <dbReference type="EMBL" id="MBP1045877.1"/>
    </source>
</evidence>
<dbReference type="PIRSF" id="PIRSF000853">
    <property type="entry name" value="PPDK"/>
    <property type="match status" value="1"/>
</dbReference>
<dbReference type="SUPFAM" id="SSF51621">
    <property type="entry name" value="Phosphoenolpyruvate/pyruvate domain"/>
    <property type="match status" value="1"/>
</dbReference>
<evidence type="ECO:0000256" key="11">
    <source>
        <dbReference type="ARBA" id="ARBA00032883"/>
    </source>
</evidence>
<keyword evidence="10" id="KW-0460">Magnesium</keyword>
<dbReference type="InterPro" id="IPR015813">
    <property type="entry name" value="Pyrv/PenolPyrv_kinase-like_dom"/>
</dbReference>